<proteinExistence type="inferred from homology"/>
<keyword evidence="5" id="KW-0600">Photoreceptor protein</keyword>
<dbReference type="PROSITE" id="PS50112">
    <property type="entry name" value="PAS"/>
    <property type="match status" value="1"/>
</dbReference>
<dbReference type="Gene3D" id="1.10.287.130">
    <property type="match status" value="1"/>
</dbReference>
<gene>
    <name evidence="15" type="ORF">GCM10008938_11090</name>
</gene>
<dbReference type="Pfam" id="PF00512">
    <property type="entry name" value="HisKA"/>
    <property type="match status" value="1"/>
</dbReference>
<evidence type="ECO:0000259" key="12">
    <source>
        <dbReference type="PROSITE" id="PS50046"/>
    </source>
</evidence>
<feature type="domain" description="PAS" evidence="14">
    <location>
        <begin position="38"/>
        <end position="94"/>
    </location>
</feature>
<dbReference type="Proteomes" id="UP000632222">
    <property type="component" value="Unassembled WGS sequence"/>
</dbReference>
<dbReference type="Pfam" id="PF02518">
    <property type="entry name" value="HATPase_c"/>
    <property type="match status" value="1"/>
</dbReference>
<dbReference type="PANTHER" id="PTHR42878">
    <property type="entry name" value="TWO-COMPONENT HISTIDINE KINASE"/>
    <property type="match status" value="1"/>
</dbReference>
<dbReference type="Pfam" id="PF08446">
    <property type="entry name" value="PAS_2"/>
    <property type="match status" value="1"/>
</dbReference>
<evidence type="ECO:0000256" key="10">
    <source>
        <dbReference type="ARBA" id="ARBA00023136"/>
    </source>
</evidence>
<dbReference type="InterPro" id="IPR043150">
    <property type="entry name" value="Phytochrome_PHY_sf"/>
</dbReference>
<dbReference type="InterPro" id="IPR036890">
    <property type="entry name" value="HATPase_C_sf"/>
</dbReference>
<dbReference type="SUPFAM" id="SSF55781">
    <property type="entry name" value="GAF domain-like"/>
    <property type="match status" value="2"/>
</dbReference>
<dbReference type="SUPFAM" id="SSF55785">
    <property type="entry name" value="PYP-like sensor domain (PAS domain)"/>
    <property type="match status" value="1"/>
</dbReference>
<dbReference type="InterPro" id="IPR001294">
    <property type="entry name" value="Phytochrome"/>
</dbReference>
<dbReference type="Gene3D" id="3.30.450.20">
    <property type="entry name" value="PAS domain"/>
    <property type="match status" value="1"/>
</dbReference>
<evidence type="ECO:0000259" key="14">
    <source>
        <dbReference type="PROSITE" id="PS50112"/>
    </source>
</evidence>
<dbReference type="Gene3D" id="3.30.565.10">
    <property type="entry name" value="Histidine kinase-like ATPase, C-terminal domain"/>
    <property type="match status" value="1"/>
</dbReference>
<keyword evidence="6" id="KW-0716">Sensory transduction</keyword>
<evidence type="ECO:0000256" key="2">
    <source>
        <dbReference type="ARBA" id="ARBA00006402"/>
    </source>
</evidence>
<name>A0ABQ2CW51_9DEIO</name>
<dbReference type="Gene3D" id="3.30.450.270">
    <property type="match status" value="1"/>
</dbReference>
<dbReference type="CDD" id="cd00082">
    <property type="entry name" value="HisKA"/>
    <property type="match status" value="1"/>
</dbReference>
<dbReference type="InterPro" id="IPR029016">
    <property type="entry name" value="GAF-like_dom_sf"/>
</dbReference>
<keyword evidence="16" id="KW-1185">Reference proteome</keyword>
<keyword evidence="10" id="KW-0472">Membrane</keyword>
<comment type="caution">
    <text evidence="15">The sequence shown here is derived from an EMBL/GenBank/DDBJ whole genome shotgun (WGS) entry which is preliminary data.</text>
</comment>
<dbReference type="InterPro" id="IPR003661">
    <property type="entry name" value="HisK_dim/P_dom"/>
</dbReference>
<dbReference type="SMART" id="SM00388">
    <property type="entry name" value="HisKA"/>
    <property type="match status" value="1"/>
</dbReference>
<dbReference type="PROSITE" id="PS50109">
    <property type="entry name" value="HIS_KIN"/>
    <property type="match status" value="1"/>
</dbReference>
<dbReference type="InterPro" id="IPR000014">
    <property type="entry name" value="PAS"/>
</dbReference>
<organism evidence="15 16">
    <name type="scientific">Deinococcus roseus</name>
    <dbReference type="NCBI Taxonomy" id="392414"/>
    <lineage>
        <taxon>Bacteria</taxon>
        <taxon>Thermotogati</taxon>
        <taxon>Deinococcota</taxon>
        <taxon>Deinococci</taxon>
        <taxon>Deinococcales</taxon>
        <taxon>Deinococcaceae</taxon>
        <taxon>Deinococcus</taxon>
    </lineage>
</organism>
<dbReference type="GO" id="GO:0016301">
    <property type="term" value="F:kinase activity"/>
    <property type="evidence" value="ECO:0007669"/>
    <property type="project" value="UniProtKB-KW"/>
</dbReference>
<dbReference type="SMART" id="SM00065">
    <property type="entry name" value="GAF"/>
    <property type="match status" value="1"/>
</dbReference>
<accession>A0ABQ2CW51</accession>
<dbReference type="InterPro" id="IPR050351">
    <property type="entry name" value="BphY/WalK/GraS-like"/>
</dbReference>
<dbReference type="SUPFAM" id="SSF55874">
    <property type="entry name" value="ATPase domain of HSP90 chaperone/DNA topoisomerase II/histidine kinase"/>
    <property type="match status" value="1"/>
</dbReference>
<dbReference type="Pfam" id="PF01590">
    <property type="entry name" value="GAF"/>
    <property type="match status" value="1"/>
</dbReference>
<dbReference type="InterPro" id="IPR036097">
    <property type="entry name" value="HisK_dim/P_sf"/>
</dbReference>
<dbReference type="InterPro" id="IPR005467">
    <property type="entry name" value="His_kinase_dom"/>
</dbReference>
<dbReference type="PRINTS" id="PR01033">
    <property type="entry name" value="PHYTOCHROME"/>
</dbReference>
<dbReference type="InterPro" id="IPR016132">
    <property type="entry name" value="Phyto_chromo_attachment"/>
</dbReference>
<comment type="similarity">
    <text evidence="2">In the N-terminal section; belongs to the phytochrome family.</text>
</comment>
<comment type="subunit">
    <text evidence="3">Homodimer.</text>
</comment>
<feature type="domain" description="Histidine kinase" evidence="13">
    <location>
        <begin position="528"/>
        <end position="754"/>
    </location>
</feature>
<dbReference type="InterPro" id="IPR035965">
    <property type="entry name" value="PAS-like_dom_sf"/>
</dbReference>
<protein>
    <recommendedName>
        <fullName evidence="4">histidine kinase</fullName>
        <ecNumber evidence="4">2.7.13.3</ecNumber>
    </recommendedName>
</protein>
<dbReference type="PANTHER" id="PTHR42878:SF15">
    <property type="entry name" value="BACTERIOPHYTOCHROME"/>
    <property type="match status" value="1"/>
</dbReference>
<evidence type="ECO:0000259" key="13">
    <source>
        <dbReference type="PROSITE" id="PS50109"/>
    </source>
</evidence>
<keyword evidence="7" id="KW-0808">Transferase</keyword>
<dbReference type="Gene3D" id="3.30.450.40">
    <property type="match status" value="1"/>
</dbReference>
<evidence type="ECO:0000256" key="7">
    <source>
        <dbReference type="ARBA" id="ARBA00022679"/>
    </source>
</evidence>
<evidence type="ECO:0000256" key="1">
    <source>
        <dbReference type="ARBA" id="ARBA00000085"/>
    </source>
</evidence>
<dbReference type="PROSITE" id="PS50046">
    <property type="entry name" value="PHYTOCHROME_2"/>
    <property type="match status" value="1"/>
</dbReference>
<evidence type="ECO:0000256" key="11">
    <source>
        <dbReference type="ARBA" id="ARBA00023170"/>
    </source>
</evidence>
<evidence type="ECO:0000256" key="6">
    <source>
        <dbReference type="ARBA" id="ARBA00022606"/>
    </source>
</evidence>
<evidence type="ECO:0000256" key="3">
    <source>
        <dbReference type="ARBA" id="ARBA00011738"/>
    </source>
</evidence>
<sequence length="754" mass="84440">MNPLEDLELLPPDSPIDLSNCDREPIHTPGVIQPHGALLVMQEDFRIVQVSANVQEVLGLRPEDLLDVPIGPFMGPEQMAVFEEALLRDDLHTNPLFVFPLQFTGGRPFDAVAHRLQGWVVLELEPSPPATQWTDRYRQMSSIVNRVSAAPSLQAACERLAHEVRSLTGYDRVMVYQFAQDGTGQVIAEEFAEGMESFLGLRYPASDIPKQARALYVLNHIRVIGSSDYTPVPLLSYEGLGPQPLDMSYCFLRSVSPIHLEYLRNMGVGASMSVSILKDGELWGLIACHHNSPKVLSYSLRAMCEFLGQMLSLQLSSKVEIEQTQQESQMQASAARIVEHLGSTAQVQEAFHDLAEVLFRMVRCDGLAVIGPDRTTLLGVTPDQQALQQLVPWLTEQGRVYATDHLDGVQPGVDLQGTAGLLALVLSRSQPELLVWFRQETVRQVTWGGNPEKTVSQQGQRLSPRTSFEAWQQIVKGHSEPWLESELAAVKELHRSSLDVVLRRTEELQHLNQQLEKSNVELDAFAHVASHDLKEPLRGLHHYAVMLSEDYTDQLEDDARRKLETMVRLTRRLESLIDSLLSYSRVGRVDYAVREVDLHDVLLDTLDLLKPSMDVQNARVVVPRPLPHVVADAVRVGEVFNNLISNGVKYNHSDIPTIEVGYLDAQERPAGTEHFPQQVPVFYVKDNGIGIPQHHFETIFKFFKRLHTQQEYGGGTGAGLSIVEKIIERHGGKVWLESQVGQGSTFYFTLAGQE</sequence>
<evidence type="ECO:0000256" key="9">
    <source>
        <dbReference type="ARBA" id="ARBA00022991"/>
    </source>
</evidence>
<dbReference type="SUPFAM" id="SSF47384">
    <property type="entry name" value="Homodimeric domain of signal transducing histidine kinase"/>
    <property type="match status" value="1"/>
</dbReference>
<dbReference type="RefSeq" id="WP_189001144.1">
    <property type="nucleotide sequence ID" value="NZ_BMOD01000003.1"/>
</dbReference>
<keyword evidence="8 15" id="KW-0418">Kinase</keyword>
<evidence type="ECO:0000256" key="4">
    <source>
        <dbReference type="ARBA" id="ARBA00012438"/>
    </source>
</evidence>
<dbReference type="EMBL" id="BMOD01000003">
    <property type="protein sequence ID" value="GGJ26739.1"/>
    <property type="molecule type" value="Genomic_DNA"/>
</dbReference>
<keyword evidence="11" id="KW-0675">Receptor</keyword>
<dbReference type="Pfam" id="PF00360">
    <property type="entry name" value="PHY"/>
    <property type="match status" value="1"/>
</dbReference>
<reference evidence="16" key="1">
    <citation type="journal article" date="2019" name="Int. J. Syst. Evol. Microbiol.">
        <title>The Global Catalogue of Microorganisms (GCM) 10K type strain sequencing project: providing services to taxonomists for standard genome sequencing and annotation.</title>
        <authorList>
            <consortium name="The Broad Institute Genomics Platform"/>
            <consortium name="The Broad Institute Genome Sequencing Center for Infectious Disease"/>
            <person name="Wu L."/>
            <person name="Ma J."/>
        </authorList>
    </citation>
    <scope>NUCLEOTIDE SEQUENCE [LARGE SCALE GENOMIC DNA]</scope>
    <source>
        <strain evidence="16">JCM 14370</strain>
    </source>
</reference>
<evidence type="ECO:0000313" key="16">
    <source>
        <dbReference type="Proteomes" id="UP000632222"/>
    </source>
</evidence>
<dbReference type="InterPro" id="IPR003594">
    <property type="entry name" value="HATPase_dom"/>
</dbReference>
<dbReference type="InterPro" id="IPR013654">
    <property type="entry name" value="PAS_2"/>
</dbReference>
<dbReference type="InterPro" id="IPR013515">
    <property type="entry name" value="Phytochrome_cen-reg"/>
</dbReference>
<feature type="domain" description="Phytochrome chromophore attachment site" evidence="12">
    <location>
        <begin position="152"/>
        <end position="309"/>
    </location>
</feature>
<evidence type="ECO:0000256" key="5">
    <source>
        <dbReference type="ARBA" id="ARBA00022543"/>
    </source>
</evidence>
<dbReference type="InterPro" id="IPR003018">
    <property type="entry name" value="GAF"/>
</dbReference>
<keyword evidence="9" id="KW-0157">Chromophore</keyword>
<dbReference type="SMART" id="SM00387">
    <property type="entry name" value="HATPase_c"/>
    <property type="match status" value="1"/>
</dbReference>
<evidence type="ECO:0000313" key="15">
    <source>
        <dbReference type="EMBL" id="GGJ26739.1"/>
    </source>
</evidence>
<evidence type="ECO:0000256" key="8">
    <source>
        <dbReference type="ARBA" id="ARBA00022777"/>
    </source>
</evidence>
<dbReference type="EC" id="2.7.13.3" evidence="4"/>
<comment type="catalytic activity">
    <reaction evidence="1">
        <text>ATP + protein L-histidine = ADP + protein N-phospho-L-histidine.</text>
        <dbReference type="EC" id="2.7.13.3"/>
    </reaction>
</comment>